<dbReference type="AlphaFoldDB" id="A0A0J7Z2S0"/>
<organism evidence="2 3">
    <name type="scientific">Streptomyces viridochromogenes</name>
    <dbReference type="NCBI Taxonomy" id="1938"/>
    <lineage>
        <taxon>Bacteria</taxon>
        <taxon>Bacillati</taxon>
        <taxon>Actinomycetota</taxon>
        <taxon>Actinomycetes</taxon>
        <taxon>Kitasatosporales</taxon>
        <taxon>Streptomycetaceae</taxon>
        <taxon>Streptomyces</taxon>
    </lineage>
</organism>
<sequence length="90" mass="9386">MFRPGARMSAAEPADSDALHDGDELRGVAPPARSDQQGQRAGSALSHEVDLAGEAAPGASESLFEDWPFLRKPVSSTVKTPSSAPRRSAA</sequence>
<dbReference type="Proteomes" id="UP000037432">
    <property type="component" value="Unassembled WGS sequence"/>
</dbReference>
<accession>A0A0J7Z2S0</accession>
<name>A0A0J7Z2S0_STRVR</name>
<gene>
    <name evidence="2" type="ORF">ACM01_34645</name>
</gene>
<comment type="caution">
    <text evidence="2">The sequence shown here is derived from an EMBL/GenBank/DDBJ whole genome shotgun (WGS) entry which is preliminary data.</text>
</comment>
<evidence type="ECO:0000256" key="1">
    <source>
        <dbReference type="SAM" id="MobiDB-lite"/>
    </source>
</evidence>
<reference evidence="2 3" key="1">
    <citation type="submission" date="2015-06" db="EMBL/GenBank/DDBJ databases">
        <authorList>
            <person name="Ju K.-S."/>
            <person name="Doroghazi J.R."/>
            <person name="Metcalf W.W."/>
        </authorList>
    </citation>
    <scope>NUCLEOTIDE SEQUENCE [LARGE SCALE GENOMIC DNA]</scope>
    <source>
        <strain evidence="2 3">NRRL 3414</strain>
    </source>
</reference>
<protein>
    <submittedName>
        <fullName evidence="2">Uncharacterized protein</fullName>
    </submittedName>
</protein>
<feature type="compositionally biased region" description="Polar residues" evidence="1">
    <location>
        <begin position="74"/>
        <end position="90"/>
    </location>
</feature>
<dbReference type="EMBL" id="LFNT01000058">
    <property type="protein sequence ID" value="KMS69568.1"/>
    <property type="molecule type" value="Genomic_DNA"/>
</dbReference>
<evidence type="ECO:0000313" key="3">
    <source>
        <dbReference type="Proteomes" id="UP000037432"/>
    </source>
</evidence>
<evidence type="ECO:0000313" key="2">
    <source>
        <dbReference type="EMBL" id="KMS69568.1"/>
    </source>
</evidence>
<feature type="compositionally biased region" description="Basic and acidic residues" evidence="1">
    <location>
        <begin position="17"/>
        <end position="26"/>
    </location>
</feature>
<feature type="region of interest" description="Disordered" evidence="1">
    <location>
        <begin position="1"/>
        <end position="90"/>
    </location>
</feature>
<proteinExistence type="predicted"/>